<keyword evidence="8" id="KW-1185">Reference proteome</keyword>
<comment type="subcellular location">
    <subcellularLocation>
        <location evidence="1">Cell membrane</location>
        <topology evidence="1">Multi-pass membrane protein</topology>
    </subcellularLocation>
</comment>
<keyword evidence="2" id="KW-1003">Cell membrane</keyword>
<dbReference type="GO" id="GO:0005886">
    <property type="term" value="C:plasma membrane"/>
    <property type="evidence" value="ECO:0007669"/>
    <property type="project" value="UniProtKB-SubCell"/>
</dbReference>
<organism evidence="7 8">
    <name type="scientific">Deinococcus yavapaiensis KR-236</name>
    <dbReference type="NCBI Taxonomy" id="694435"/>
    <lineage>
        <taxon>Bacteria</taxon>
        <taxon>Thermotogati</taxon>
        <taxon>Deinococcota</taxon>
        <taxon>Deinococci</taxon>
        <taxon>Deinococcales</taxon>
        <taxon>Deinococcaceae</taxon>
        <taxon>Deinococcus</taxon>
    </lineage>
</organism>
<feature type="transmembrane region" description="Helical" evidence="6">
    <location>
        <begin position="219"/>
        <end position="237"/>
    </location>
</feature>
<evidence type="ECO:0000256" key="6">
    <source>
        <dbReference type="SAM" id="Phobius"/>
    </source>
</evidence>
<dbReference type="CDD" id="cd06580">
    <property type="entry name" value="TM_PBP1_transp_TpRbsC_like"/>
    <property type="match status" value="1"/>
</dbReference>
<protein>
    <submittedName>
        <fullName evidence="7">Nucleoside ABC transporter membrane protein</fullName>
    </submittedName>
</protein>
<feature type="transmembrane region" description="Helical" evidence="6">
    <location>
        <begin position="71"/>
        <end position="93"/>
    </location>
</feature>
<dbReference type="EMBL" id="QJSX01000002">
    <property type="protein sequence ID" value="PYE55954.1"/>
    <property type="molecule type" value="Genomic_DNA"/>
</dbReference>
<evidence type="ECO:0000256" key="4">
    <source>
        <dbReference type="ARBA" id="ARBA00022989"/>
    </source>
</evidence>
<evidence type="ECO:0000256" key="5">
    <source>
        <dbReference type="ARBA" id="ARBA00023136"/>
    </source>
</evidence>
<gene>
    <name evidence="7" type="ORF">DES52_102321</name>
</gene>
<feature type="transmembrane region" description="Helical" evidence="6">
    <location>
        <begin position="145"/>
        <end position="164"/>
    </location>
</feature>
<dbReference type="Proteomes" id="UP000248326">
    <property type="component" value="Unassembled WGS sequence"/>
</dbReference>
<dbReference type="InterPro" id="IPR001851">
    <property type="entry name" value="ABC_transp_permease"/>
</dbReference>
<evidence type="ECO:0000256" key="3">
    <source>
        <dbReference type="ARBA" id="ARBA00022692"/>
    </source>
</evidence>
<proteinExistence type="predicted"/>
<sequence>MDFFLSLLSLSFLATFVRSVVPLLLAGLGGLYSERSGIVNIALEGIIIFGALGGAVVTQQIEGSVGGVAPWIGWVAGALAGGFMAWIHAVISIKYRADQIISGTAINLLALGFPPVLLEALYGSATESEPVQNALPLWGIGDFRFSPPVYFAFLAVIASWYVLYRTPYGLRLRATGEKPEASASMGINVRRMRYSAVIISGLLAGTAGVFLSIGNLSSFTQNLAAGQGFIALAALIFGKWRPFGVLGATLLFGFLQALAIRLGGEQYLPSGLVQALPYLITILALVFTGRSSAPRAVGKPYDA</sequence>
<keyword evidence="4 6" id="KW-1133">Transmembrane helix</keyword>
<accession>A0A318SC45</accession>
<dbReference type="GO" id="GO:0022857">
    <property type="term" value="F:transmembrane transporter activity"/>
    <property type="evidence" value="ECO:0007669"/>
    <property type="project" value="InterPro"/>
</dbReference>
<dbReference type="AlphaFoldDB" id="A0A318SC45"/>
<name>A0A318SC45_9DEIO</name>
<dbReference type="OrthoDB" id="9792579at2"/>
<feature type="transmembrane region" description="Helical" evidence="6">
    <location>
        <begin position="105"/>
        <end position="125"/>
    </location>
</feature>
<evidence type="ECO:0000256" key="2">
    <source>
        <dbReference type="ARBA" id="ARBA00022475"/>
    </source>
</evidence>
<dbReference type="RefSeq" id="WP_110885476.1">
    <property type="nucleotide sequence ID" value="NZ_QJSX01000002.1"/>
</dbReference>
<dbReference type="PANTHER" id="PTHR43370:SF1">
    <property type="entry name" value="GUANOSINE ABC TRANSPORTER PERMEASE PROTEIN NUPQ"/>
    <property type="match status" value="1"/>
</dbReference>
<evidence type="ECO:0000256" key="1">
    <source>
        <dbReference type="ARBA" id="ARBA00004651"/>
    </source>
</evidence>
<evidence type="ECO:0000313" key="7">
    <source>
        <dbReference type="EMBL" id="PYE55954.1"/>
    </source>
</evidence>
<feature type="transmembrane region" description="Helical" evidence="6">
    <location>
        <begin position="268"/>
        <end position="287"/>
    </location>
</feature>
<keyword evidence="3 6" id="KW-0812">Transmembrane</keyword>
<dbReference type="Pfam" id="PF02653">
    <property type="entry name" value="BPD_transp_2"/>
    <property type="match status" value="1"/>
</dbReference>
<dbReference type="PANTHER" id="PTHR43370">
    <property type="entry name" value="SUGAR ABC TRANSPORTER INTEGRAL MEMBRANE PROTEIN-RELATED"/>
    <property type="match status" value="1"/>
</dbReference>
<feature type="transmembrane region" description="Helical" evidence="6">
    <location>
        <begin position="194"/>
        <end position="213"/>
    </location>
</feature>
<comment type="caution">
    <text evidence="7">The sequence shown here is derived from an EMBL/GenBank/DDBJ whole genome shotgun (WGS) entry which is preliminary data.</text>
</comment>
<reference evidence="7 8" key="1">
    <citation type="submission" date="2018-06" db="EMBL/GenBank/DDBJ databases">
        <title>Genomic Encyclopedia of Type Strains, Phase IV (KMG-IV): sequencing the most valuable type-strain genomes for metagenomic binning, comparative biology and taxonomic classification.</title>
        <authorList>
            <person name="Goeker M."/>
        </authorList>
    </citation>
    <scope>NUCLEOTIDE SEQUENCE [LARGE SCALE GENOMIC DNA]</scope>
    <source>
        <strain evidence="7 8">DSM 18048</strain>
    </source>
</reference>
<feature type="transmembrane region" description="Helical" evidence="6">
    <location>
        <begin position="244"/>
        <end position="262"/>
    </location>
</feature>
<evidence type="ECO:0000313" key="8">
    <source>
        <dbReference type="Proteomes" id="UP000248326"/>
    </source>
</evidence>
<keyword evidence="5 6" id="KW-0472">Membrane</keyword>